<feature type="region of interest" description="Disordered" evidence="2">
    <location>
        <begin position="729"/>
        <end position="794"/>
    </location>
</feature>
<feature type="compositionally biased region" description="Polar residues" evidence="2">
    <location>
        <begin position="376"/>
        <end position="401"/>
    </location>
</feature>
<dbReference type="RefSeq" id="XP_011386842.1">
    <property type="nucleotide sequence ID" value="XM_011388540.1"/>
</dbReference>
<dbReference type="EMBL" id="CM003140">
    <property type="protein sequence ID" value="KIS71875.1"/>
    <property type="molecule type" value="Genomic_DNA"/>
</dbReference>
<feature type="region of interest" description="Disordered" evidence="2">
    <location>
        <begin position="1"/>
        <end position="45"/>
    </location>
</feature>
<keyword evidence="4" id="KW-1185">Reference proteome</keyword>
<feature type="compositionally biased region" description="Polar residues" evidence="2">
    <location>
        <begin position="302"/>
        <end position="331"/>
    </location>
</feature>
<sequence length="808" mass="86619">MIEPQHHIQHHDAQAAQAARAPTHITSSEFATTSKLSRKTAQASPIMHYRSRSHNTNSLYKEPHDVARVASTPHLPSRVMPSPLPPPSAALPPTPGQSVSPSPTLNAHRFFYRSSNGSAYAAPSILDKSFRKTLRSISVGLTQQEHLELVQKILTDLRPVSLSATIRSSSRASRPVSIASSRHTAVSHMTVDHKTLSLASDQKRLSASWHSDEARSISSHASQSSDDKSKPSSFVSVSKSSTPQLSQSRTPTPNTPGGPMTRDNVDEKASALTAKATSELAMSPSAALESLRVLESSFDRSAASSPRNARFSTQDTDLSETTMTVASSPTKSTHHDDNNNNNKQAPSIRQAKRNSSYRKSVPSLDELADKNGLGISAQNGQQEGYPSKQAPSSPSTATHSETSTWISSLTTFEAIRVLAFQQDVVSETCVSPSLSSFSSGSKTAADAVISSDEVSALRVALKFTLARADKLAEALNRTKEDKLKAETELEILRKNVLSMLGSKNMFTGGRASPSHHPHRLAADADLVEEEELDGFEDARSRQGHAGVKQSAGSLAAVVSRPPRAARAAKSATSSAALKPASVASASIEPKPSGGVSIASLRKNASASGVASSAAQRYEPSHRDAACVDNHHASDGEDEDQDDEEYDMYPFGGPPPRRAAAEVSMTDFLNASRMSRSEIAEHDARRELDVSDDLDHYSISSHAPVKTGGRSIDAHRRGFFKGITKLVDSERTKRSTRRSSVMLISKPTTGASSTLPRSASSVTPALSTSDKFTPYNEDSIIPAYPDRTSSRSTDCHQHAHRYGTIASLS</sequence>
<dbReference type="eggNOG" id="ENOG502TE3M">
    <property type="taxonomic scope" value="Eukaryota"/>
</dbReference>
<feature type="compositionally biased region" description="Polar residues" evidence="2">
    <location>
        <begin position="24"/>
        <end position="43"/>
    </location>
</feature>
<feature type="compositionally biased region" description="Acidic residues" evidence="2">
    <location>
        <begin position="635"/>
        <end position="646"/>
    </location>
</feature>
<dbReference type="VEuPathDB" id="FungiDB:UMAG_12149"/>
<reference evidence="3 4" key="1">
    <citation type="journal article" date="2006" name="Nature">
        <title>Insights from the genome of the biotrophic fungal plant pathogen Ustilago maydis.</title>
        <authorList>
            <person name="Kamper J."/>
            <person name="Kahmann R."/>
            <person name="Bolker M."/>
            <person name="Ma L.J."/>
            <person name="Brefort T."/>
            <person name="Saville B.J."/>
            <person name="Banuett F."/>
            <person name="Kronstad J.W."/>
            <person name="Gold S.E."/>
            <person name="Muller O."/>
            <person name="Perlin M.H."/>
            <person name="Wosten H.A."/>
            <person name="de Vries R."/>
            <person name="Ruiz-Herrera J."/>
            <person name="Reynaga-Pena C.G."/>
            <person name="Snetselaar K."/>
            <person name="McCann M."/>
            <person name="Perez-Martin J."/>
            <person name="Feldbrugge M."/>
            <person name="Basse C.W."/>
            <person name="Steinberg G."/>
            <person name="Ibeas J.I."/>
            <person name="Holloman W."/>
            <person name="Guzman P."/>
            <person name="Farman M."/>
            <person name="Stajich J.E."/>
            <person name="Sentandreu R."/>
            <person name="Gonzalez-Prieto J.M."/>
            <person name="Kennell J.C."/>
            <person name="Molina L."/>
            <person name="Schirawski J."/>
            <person name="Mendoza-Mendoza A."/>
            <person name="Greilinger D."/>
            <person name="Munch K."/>
            <person name="Rossel N."/>
            <person name="Scherer M."/>
            <person name="Vranes M."/>
            <person name="Ladendorf O."/>
            <person name="Vincon V."/>
            <person name="Fuchs U."/>
            <person name="Sandrock B."/>
            <person name="Meng S."/>
            <person name="Ho E.C."/>
            <person name="Cahill M.J."/>
            <person name="Boyce K.J."/>
            <person name="Klose J."/>
            <person name="Klosterman S.J."/>
            <person name="Deelstra H.J."/>
            <person name="Ortiz-Castellanos L."/>
            <person name="Li W."/>
            <person name="Sanchez-Alonso P."/>
            <person name="Schreier P.H."/>
            <person name="Hauser-Hahn I."/>
            <person name="Vaupel M."/>
            <person name="Koopmann E."/>
            <person name="Friedrich G."/>
            <person name="Voss H."/>
            <person name="Schluter T."/>
            <person name="Margolis J."/>
            <person name="Platt D."/>
            <person name="Swimmer C."/>
            <person name="Gnirke A."/>
            <person name="Chen F."/>
            <person name="Vysotskaia V."/>
            <person name="Mannhaupt G."/>
            <person name="Guldener U."/>
            <person name="Munsterkotter M."/>
            <person name="Haase D."/>
            <person name="Oesterheld M."/>
            <person name="Mewes H.W."/>
            <person name="Mauceli E.W."/>
            <person name="DeCaprio D."/>
            <person name="Wade C.M."/>
            <person name="Butler J."/>
            <person name="Young S."/>
            <person name="Jaffe D.B."/>
            <person name="Calvo S."/>
            <person name="Nusbaum C."/>
            <person name="Galagan J."/>
            <person name="Birren B.W."/>
        </authorList>
    </citation>
    <scope>NUCLEOTIDE SEQUENCE [LARGE SCALE GENOMIC DNA]</scope>
    <source>
        <strain evidence="4">DSM 14603 / FGSC 9021 / UM521</strain>
    </source>
</reference>
<feature type="region of interest" description="Disordered" evidence="2">
    <location>
        <begin position="299"/>
        <end position="401"/>
    </location>
</feature>
<organism evidence="3 4">
    <name type="scientific">Mycosarcoma maydis</name>
    <name type="common">Corn smut fungus</name>
    <name type="synonym">Ustilago maydis</name>
    <dbReference type="NCBI Taxonomy" id="5270"/>
    <lineage>
        <taxon>Eukaryota</taxon>
        <taxon>Fungi</taxon>
        <taxon>Dikarya</taxon>
        <taxon>Basidiomycota</taxon>
        <taxon>Ustilaginomycotina</taxon>
        <taxon>Ustilaginomycetes</taxon>
        <taxon>Ustilaginales</taxon>
        <taxon>Ustilaginaceae</taxon>
        <taxon>Mycosarcoma</taxon>
    </lineage>
</organism>
<feature type="compositionally biased region" description="Basic and acidic residues" evidence="2">
    <location>
        <begin position="1"/>
        <end position="13"/>
    </location>
</feature>
<feature type="region of interest" description="Disordered" evidence="2">
    <location>
        <begin position="532"/>
        <end position="591"/>
    </location>
</feature>
<dbReference type="AlphaFoldDB" id="A0A0D1EBZ6"/>
<feature type="compositionally biased region" description="Low complexity" evidence="2">
    <location>
        <begin position="250"/>
        <end position="261"/>
    </location>
</feature>
<gene>
    <name evidence="3" type="ORF">UMAG_12149</name>
</gene>
<feature type="coiled-coil region" evidence="1">
    <location>
        <begin position="468"/>
        <end position="495"/>
    </location>
</feature>
<dbReference type="GeneID" id="23567907"/>
<protein>
    <submittedName>
        <fullName evidence="3">Uncharacterized protein</fullName>
    </submittedName>
</protein>
<feature type="region of interest" description="Disordered" evidence="2">
    <location>
        <begin position="74"/>
        <end position="101"/>
    </location>
</feature>
<dbReference type="Proteomes" id="UP000000561">
    <property type="component" value="Chromosome 1"/>
</dbReference>
<evidence type="ECO:0000256" key="2">
    <source>
        <dbReference type="SAM" id="MobiDB-lite"/>
    </source>
</evidence>
<feature type="compositionally biased region" description="Low complexity" evidence="2">
    <location>
        <begin position="554"/>
        <end position="581"/>
    </location>
</feature>
<keyword evidence="1" id="KW-0175">Coiled coil</keyword>
<feature type="compositionally biased region" description="Pro residues" evidence="2">
    <location>
        <begin position="82"/>
        <end position="95"/>
    </location>
</feature>
<feature type="compositionally biased region" description="Polar residues" evidence="2">
    <location>
        <begin position="339"/>
        <end position="349"/>
    </location>
</feature>
<feature type="compositionally biased region" description="Low complexity" evidence="2">
    <location>
        <begin position="231"/>
        <end position="241"/>
    </location>
</feature>
<proteinExistence type="predicted"/>
<dbReference type="KEGG" id="uma:UMAG_12149"/>
<feature type="region of interest" description="Disordered" evidence="2">
    <location>
        <begin position="166"/>
        <end position="190"/>
    </location>
</feature>
<dbReference type="InParanoid" id="A0A0D1EBZ6"/>
<feature type="compositionally biased region" description="Basic and acidic residues" evidence="2">
    <location>
        <begin position="618"/>
        <end position="634"/>
    </location>
</feature>
<name>A0A0D1EBZ6_MYCMD</name>
<dbReference type="OrthoDB" id="2554357at2759"/>
<accession>A0A0D1EBZ6</accession>
<evidence type="ECO:0000256" key="1">
    <source>
        <dbReference type="SAM" id="Coils"/>
    </source>
</evidence>
<feature type="region of interest" description="Disordered" evidence="2">
    <location>
        <begin position="210"/>
        <end position="264"/>
    </location>
</feature>
<feature type="region of interest" description="Disordered" evidence="2">
    <location>
        <begin position="610"/>
        <end position="651"/>
    </location>
</feature>
<feature type="compositionally biased region" description="Polar residues" evidence="2">
    <location>
        <begin position="745"/>
        <end position="770"/>
    </location>
</feature>
<evidence type="ECO:0000313" key="4">
    <source>
        <dbReference type="Proteomes" id="UP000000561"/>
    </source>
</evidence>
<evidence type="ECO:0000313" key="3">
    <source>
        <dbReference type="EMBL" id="KIS71875.1"/>
    </source>
</evidence>